<organism evidence="10 11">
    <name type="scientific">Pyrinomonas methylaliphatogenes</name>
    <dbReference type="NCBI Taxonomy" id="454194"/>
    <lineage>
        <taxon>Bacteria</taxon>
        <taxon>Pseudomonadati</taxon>
        <taxon>Acidobacteriota</taxon>
        <taxon>Blastocatellia</taxon>
        <taxon>Blastocatellales</taxon>
        <taxon>Pyrinomonadaceae</taxon>
        <taxon>Pyrinomonas</taxon>
    </lineage>
</organism>
<keyword evidence="2 5" id="KW-0540">Nuclease</keyword>
<evidence type="ECO:0000256" key="3">
    <source>
        <dbReference type="ARBA" id="ARBA00022801"/>
    </source>
</evidence>
<comment type="subunit">
    <text evidence="5">Heterooligomer composed of large and small subunits.</text>
</comment>
<gene>
    <name evidence="5" type="primary">xseA</name>
    <name evidence="10" type="ORF">PYK22_03044</name>
</gene>
<name>A0A0B6X3Z9_9BACT</name>
<keyword evidence="11" id="KW-1185">Reference proteome</keyword>
<dbReference type="HAMAP" id="MF_00378">
    <property type="entry name" value="Exonuc_7_L"/>
    <property type="match status" value="1"/>
</dbReference>
<keyword evidence="1 5" id="KW-0963">Cytoplasm</keyword>
<comment type="catalytic activity">
    <reaction evidence="5 6">
        <text>Exonucleolytic cleavage in either 5'- to 3'- or 3'- to 5'-direction to yield nucleoside 5'-phosphates.</text>
        <dbReference type="EC" id="3.1.11.6"/>
    </reaction>
</comment>
<dbReference type="InterPro" id="IPR020579">
    <property type="entry name" value="Exonuc_VII_lsu_C"/>
</dbReference>
<dbReference type="AlphaFoldDB" id="A0A0B6X3Z9"/>
<dbReference type="CDD" id="cd04489">
    <property type="entry name" value="ExoVII_LU_OBF"/>
    <property type="match status" value="1"/>
</dbReference>
<evidence type="ECO:0000256" key="7">
    <source>
        <dbReference type="SAM" id="Coils"/>
    </source>
</evidence>
<feature type="coiled-coil region" evidence="7">
    <location>
        <begin position="336"/>
        <end position="363"/>
    </location>
</feature>
<protein>
    <recommendedName>
        <fullName evidence="5">Exodeoxyribonuclease 7 large subunit</fullName>
        <ecNumber evidence="5">3.1.11.6</ecNumber>
    </recommendedName>
    <alternativeName>
        <fullName evidence="5">Exodeoxyribonuclease VII large subunit</fullName>
        <shortName evidence="5">Exonuclease VII large subunit</shortName>
    </alternativeName>
</protein>
<dbReference type="InterPro" id="IPR025824">
    <property type="entry name" value="OB-fold_nuc-bd_dom"/>
</dbReference>
<dbReference type="GO" id="GO:0008855">
    <property type="term" value="F:exodeoxyribonuclease VII activity"/>
    <property type="evidence" value="ECO:0007669"/>
    <property type="project" value="UniProtKB-UniRule"/>
</dbReference>
<dbReference type="GO" id="GO:0003676">
    <property type="term" value="F:nucleic acid binding"/>
    <property type="evidence" value="ECO:0007669"/>
    <property type="project" value="InterPro"/>
</dbReference>
<dbReference type="EC" id="3.1.11.6" evidence="5"/>
<feature type="domain" description="Exonuclease VII large subunit C-terminal" evidence="8">
    <location>
        <begin position="146"/>
        <end position="471"/>
    </location>
</feature>
<reference evidence="10 11" key="2">
    <citation type="submission" date="2015-01" db="EMBL/GenBank/DDBJ databases">
        <title>Complete genome sequence of Pyrinomonas methylaliphatogenes type strain K22T.</title>
        <authorList>
            <person name="Lee K.C.Y."/>
            <person name="Power J.F."/>
            <person name="Dunfield P.F."/>
            <person name="Morgan X.C."/>
            <person name="Huttenhower C."/>
            <person name="Stott M.B."/>
        </authorList>
    </citation>
    <scope>NUCLEOTIDE SEQUENCE [LARGE SCALE GENOMIC DNA]</scope>
    <source>
        <strain evidence="10 11">K22</strain>
    </source>
</reference>
<dbReference type="EMBL" id="CBXV010000008">
    <property type="protein sequence ID" value="CDM66995.1"/>
    <property type="molecule type" value="Genomic_DNA"/>
</dbReference>
<evidence type="ECO:0000259" key="8">
    <source>
        <dbReference type="Pfam" id="PF02601"/>
    </source>
</evidence>
<evidence type="ECO:0000256" key="5">
    <source>
        <dbReference type="HAMAP-Rule" id="MF_00378"/>
    </source>
</evidence>
<dbReference type="GO" id="GO:0005737">
    <property type="term" value="C:cytoplasm"/>
    <property type="evidence" value="ECO:0007669"/>
    <property type="project" value="UniProtKB-SubCell"/>
</dbReference>
<evidence type="ECO:0000256" key="2">
    <source>
        <dbReference type="ARBA" id="ARBA00022722"/>
    </source>
</evidence>
<sequence length="479" mass="53546">MVGIESIYHSVEMRSPLLQNLFSESERRPLTVSELTAQVREALEVRFPSVWVEGEISNFKDHTSGHWYFTIKDEGAQLRATCFRNTNVYIRFRPYDGLKVRARGHLTVYEPRGEYELCVESLDPVGIGALRIAFEQLRDRLAAEGLFDQSLKRPLPLLPRRVGVVTSPSGAAIHDILHVITRRTRTVSILFVPVRVQGEGAGQEIARAIALLNEYHRQALRDGRFDDCVDAIIVGRGGGSIEDLWAFNEEEVARAIRASTIPIISAVGHETDFTIADFAADLRAPTPSAAAEMVAACEDGLAARIADLTRSLGQAARLRTLRARARLQEAAMSPGFDEARARLRSALERTAELRARLEAAIKNRLRSERQRAAETCFRITPKGLSSRLLHDRIRLTEIRAALEARIEMRIEDEKSRLSRAVTSLEALSPLAVLRRGYALVQKEDGALVRSTDDVREGERIDLRLANGKLRCRIEAIEST</sequence>
<dbReference type="STRING" id="454194.PYK22_03044"/>
<evidence type="ECO:0000259" key="9">
    <source>
        <dbReference type="Pfam" id="PF13742"/>
    </source>
</evidence>
<dbReference type="GO" id="GO:0009318">
    <property type="term" value="C:exodeoxyribonuclease VII complex"/>
    <property type="evidence" value="ECO:0007669"/>
    <property type="project" value="UniProtKB-UniRule"/>
</dbReference>
<keyword evidence="3 5" id="KW-0378">Hydrolase</keyword>
<reference evidence="10 11" key="1">
    <citation type="submission" date="2013-12" db="EMBL/GenBank/DDBJ databases">
        <authorList>
            <person name="Stott M."/>
        </authorList>
    </citation>
    <scope>NUCLEOTIDE SEQUENCE [LARGE SCALE GENOMIC DNA]</scope>
    <source>
        <strain evidence="10 11">K22</strain>
    </source>
</reference>
<comment type="similarity">
    <text evidence="5 6">Belongs to the XseA family.</text>
</comment>
<dbReference type="PANTHER" id="PTHR30008:SF0">
    <property type="entry name" value="EXODEOXYRIBONUCLEASE 7 LARGE SUBUNIT"/>
    <property type="match status" value="1"/>
</dbReference>
<proteinExistence type="inferred from homology"/>
<evidence type="ECO:0000256" key="6">
    <source>
        <dbReference type="RuleBase" id="RU004355"/>
    </source>
</evidence>
<evidence type="ECO:0000256" key="4">
    <source>
        <dbReference type="ARBA" id="ARBA00022839"/>
    </source>
</evidence>
<dbReference type="PANTHER" id="PTHR30008">
    <property type="entry name" value="EXODEOXYRIBONUCLEASE 7 LARGE SUBUNIT"/>
    <property type="match status" value="1"/>
</dbReference>
<evidence type="ECO:0000313" key="10">
    <source>
        <dbReference type="EMBL" id="CDM66995.1"/>
    </source>
</evidence>
<dbReference type="Pfam" id="PF13742">
    <property type="entry name" value="tRNA_anti_2"/>
    <property type="match status" value="1"/>
</dbReference>
<accession>A0A0B6X3Z9</accession>
<dbReference type="InterPro" id="IPR003753">
    <property type="entry name" value="Exonuc_VII_L"/>
</dbReference>
<comment type="subcellular location">
    <subcellularLocation>
        <location evidence="5 6">Cytoplasm</location>
    </subcellularLocation>
</comment>
<keyword evidence="7" id="KW-0175">Coiled coil</keyword>
<dbReference type="Proteomes" id="UP000031518">
    <property type="component" value="Unassembled WGS sequence"/>
</dbReference>
<feature type="domain" description="OB-fold nucleic acid binding" evidence="9">
    <location>
        <begin position="30"/>
        <end position="122"/>
    </location>
</feature>
<dbReference type="Pfam" id="PF02601">
    <property type="entry name" value="Exonuc_VII_L"/>
    <property type="match status" value="1"/>
</dbReference>
<keyword evidence="4 5" id="KW-0269">Exonuclease</keyword>
<comment type="function">
    <text evidence="5">Bidirectionally degrades single-stranded DNA into large acid-insoluble oligonucleotides, which are then degraded further into small acid-soluble oligonucleotides.</text>
</comment>
<evidence type="ECO:0000313" key="11">
    <source>
        <dbReference type="Proteomes" id="UP000031518"/>
    </source>
</evidence>
<dbReference type="GO" id="GO:0006308">
    <property type="term" value="P:DNA catabolic process"/>
    <property type="evidence" value="ECO:0007669"/>
    <property type="project" value="UniProtKB-UniRule"/>
</dbReference>
<dbReference type="NCBIfam" id="TIGR00237">
    <property type="entry name" value="xseA"/>
    <property type="match status" value="1"/>
</dbReference>
<evidence type="ECO:0000256" key="1">
    <source>
        <dbReference type="ARBA" id="ARBA00022490"/>
    </source>
</evidence>